<evidence type="ECO:0000313" key="9">
    <source>
        <dbReference type="Proteomes" id="UP001291687"/>
    </source>
</evidence>
<evidence type="ECO:0000256" key="1">
    <source>
        <dbReference type="ARBA" id="ARBA00010296"/>
    </source>
</evidence>
<feature type="chain" id="PRO_5045451448" evidence="7">
    <location>
        <begin position="20"/>
        <end position="47"/>
    </location>
</feature>
<comment type="similarity">
    <text evidence="1">Belongs to the EcnA/EcnB lipoprotein family.</text>
</comment>
<evidence type="ECO:0000256" key="6">
    <source>
        <dbReference type="ARBA" id="ARBA00023288"/>
    </source>
</evidence>
<keyword evidence="9" id="KW-1185">Reference proteome</keyword>
<evidence type="ECO:0000256" key="2">
    <source>
        <dbReference type="ARBA" id="ARBA00022475"/>
    </source>
</evidence>
<accession>A0ABU5NAM8</accession>
<keyword evidence="2" id="KW-1003">Cell membrane</keyword>
<keyword evidence="5" id="KW-0564">Palmitate</keyword>
<dbReference type="InterPro" id="IPR012556">
    <property type="entry name" value="Entericidin"/>
</dbReference>
<protein>
    <submittedName>
        <fullName evidence="8">Small secreted protein</fullName>
    </submittedName>
</protein>
<evidence type="ECO:0000256" key="5">
    <source>
        <dbReference type="ARBA" id="ARBA00023139"/>
    </source>
</evidence>
<proteinExistence type="inferred from homology"/>
<keyword evidence="6" id="KW-0449">Lipoprotein</keyword>
<evidence type="ECO:0000313" key="8">
    <source>
        <dbReference type="EMBL" id="MEA0970220.1"/>
    </source>
</evidence>
<reference evidence="8 9" key="1">
    <citation type="submission" date="2023-03" db="EMBL/GenBank/DDBJ databases">
        <title>Host association and intracellularity evolved multiple times independently in the Rickettsiales.</title>
        <authorList>
            <person name="Castelli M."/>
            <person name="Nardi T."/>
            <person name="Gammuto L."/>
            <person name="Bellinzona G."/>
            <person name="Sabaneyeva E."/>
            <person name="Potekhin A."/>
            <person name="Serra V."/>
            <person name="Petroni G."/>
            <person name="Sassera D."/>
        </authorList>
    </citation>
    <scope>NUCLEOTIDE SEQUENCE [LARGE SCALE GENOMIC DNA]</scope>
    <source>
        <strain evidence="8 9">Sr 2-6</strain>
    </source>
</reference>
<dbReference type="Proteomes" id="UP001291687">
    <property type="component" value="Unassembled WGS sequence"/>
</dbReference>
<keyword evidence="4" id="KW-0472">Membrane</keyword>
<dbReference type="RefSeq" id="WP_322776124.1">
    <property type="nucleotide sequence ID" value="NZ_JARJFB010000006.1"/>
</dbReference>
<gene>
    <name evidence="8" type="ORF">Megvenef_00172</name>
</gene>
<sequence length="47" mass="5173">MNKKNIFIFLGLSALFLTACNTMEGMGRDIKAGGRNLEKSAKENKPN</sequence>
<evidence type="ECO:0000256" key="3">
    <source>
        <dbReference type="ARBA" id="ARBA00022729"/>
    </source>
</evidence>
<evidence type="ECO:0000256" key="7">
    <source>
        <dbReference type="SAM" id="SignalP"/>
    </source>
</evidence>
<dbReference type="EMBL" id="JARJFB010000006">
    <property type="protein sequence ID" value="MEA0970220.1"/>
    <property type="molecule type" value="Genomic_DNA"/>
</dbReference>
<comment type="caution">
    <text evidence="8">The sequence shown here is derived from an EMBL/GenBank/DDBJ whole genome shotgun (WGS) entry which is preliminary data.</text>
</comment>
<organism evidence="8 9">
    <name type="scientific">Candidatus Megaera venefica</name>
    <dbReference type="NCBI Taxonomy" id="2055910"/>
    <lineage>
        <taxon>Bacteria</taxon>
        <taxon>Pseudomonadati</taxon>
        <taxon>Pseudomonadota</taxon>
        <taxon>Alphaproteobacteria</taxon>
        <taxon>Rickettsiales</taxon>
        <taxon>Rickettsiaceae</taxon>
        <taxon>Candidatus Megaera</taxon>
    </lineage>
</organism>
<dbReference type="Pfam" id="PF08085">
    <property type="entry name" value="Entericidin"/>
    <property type="match status" value="1"/>
</dbReference>
<dbReference type="PROSITE" id="PS51257">
    <property type="entry name" value="PROKAR_LIPOPROTEIN"/>
    <property type="match status" value="1"/>
</dbReference>
<name>A0ABU5NAM8_9RICK</name>
<feature type="signal peptide" evidence="7">
    <location>
        <begin position="1"/>
        <end position="19"/>
    </location>
</feature>
<evidence type="ECO:0000256" key="4">
    <source>
        <dbReference type="ARBA" id="ARBA00023136"/>
    </source>
</evidence>
<keyword evidence="3 7" id="KW-0732">Signal</keyword>